<evidence type="ECO:0000313" key="1">
    <source>
        <dbReference type="EMBL" id="KAJ8113513.1"/>
    </source>
</evidence>
<sequence>MSIAAMHYEIISTKPKDQNDCPSTTPQHTQTLTSLMEARHSTRSFLPTPIPQNLLKEALALAQQTPSNSNLQPWRVKILSGNALQRLSNALLSAVAVNTQPTTAPIPDAYRHYRSALGKKMYGPDGYDVKREDKEGMEKARRRNYAFFDAPVGMVVCMDKSLAEVDVMCVGMYVQVLCLLLAERGVASCVQVSVAGYPDVIREELGIGEDMLVLTGIAVGFEDEAAGLNKLDMERDGWWESVEFVE</sequence>
<gene>
    <name evidence="1" type="ORF">OPT61_g4373</name>
</gene>
<comment type="caution">
    <text evidence="1">The sequence shown here is derived from an EMBL/GenBank/DDBJ whole genome shotgun (WGS) entry which is preliminary data.</text>
</comment>
<proteinExistence type="predicted"/>
<dbReference type="Proteomes" id="UP001153331">
    <property type="component" value="Unassembled WGS sequence"/>
</dbReference>
<organism evidence="1 2">
    <name type="scientific">Boeremia exigua</name>
    <dbReference type="NCBI Taxonomy" id="749465"/>
    <lineage>
        <taxon>Eukaryota</taxon>
        <taxon>Fungi</taxon>
        <taxon>Dikarya</taxon>
        <taxon>Ascomycota</taxon>
        <taxon>Pezizomycotina</taxon>
        <taxon>Dothideomycetes</taxon>
        <taxon>Pleosporomycetidae</taxon>
        <taxon>Pleosporales</taxon>
        <taxon>Pleosporineae</taxon>
        <taxon>Didymellaceae</taxon>
        <taxon>Boeremia</taxon>
    </lineage>
</organism>
<protein>
    <submittedName>
        <fullName evidence="1">Uncharacterized protein</fullName>
    </submittedName>
</protein>
<accession>A0ACC2IED7</accession>
<dbReference type="EMBL" id="JAPHNI010000248">
    <property type="protein sequence ID" value="KAJ8113513.1"/>
    <property type="molecule type" value="Genomic_DNA"/>
</dbReference>
<reference evidence="1" key="1">
    <citation type="submission" date="2022-11" db="EMBL/GenBank/DDBJ databases">
        <title>Genome Sequence of Boeremia exigua.</title>
        <authorList>
            <person name="Buettner E."/>
        </authorList>
    </citation>
    <scope>NUCLEOTIDE SEQUENCE</scope>
    <source>
        <strain evidence="1">CU02</strain>
    </source>
</reference>
<keyword evidence="2" id="KW-1185">Reference proteome</keyword>
<name>A0ACC2IED7_9PLEO</name>
<evidence type="ECO:0000313" key="2">
    <source>
        <dbReference type="Proteomes" id="UP001153331"/>
    </source>
</evidence>